<dbReference type="InterPro" id="IPR008942">
    <property type="entry name" value="ENTH_VHS"/>
</dbReference>
<feature type="region of interest" description="Disordered" evidence="1">
    <location>
        <begin position="445"/>
        <end position="472"/>
    </location>
</feature>
<dbReference type="InterPro" id="IPR013809">
    <property type="entry name" value="ENTH"/>
</dbReference>
<dbReference type="CTD" id="150350"/>
<dbReference type="GO" id="GO:0030125">
    <property type="term" value="C:clathrin vesicle coat"/>
    <property type="evidence" value="ECO:0000318"/>
    <property type="project" value="GO_Central"/>
</dbReference>
<dbReference type="GO" id="GO:0005543">
    <property type="term" value="F:phospholipid binding"/>
    <property type="evidence" value="ECO:0000318"/>
    <property type="project" value="GO_Central"/>
</dbReference>
<feature type="compositionally biased region" description="Polar residues" evidence="1">
    <location>
        <begin position="449"/>
        <end position="472"/>
    </location>
</feature>
<dbReference type="GO" id="GO:0006897">
    <property type="term" value="P:endocytosis"/>
    <property type="evidence" value="ECO:0000318"/>
    <property type="project" value="GO_Central"/>
</dbReference>
<dbReference type="eggNOG" id="KOG2056">
    <property type="taxonomic scope" value="Eukaryota"/>
</dbReference>
<dbReference type="FunCoup" id="F7BQ56">
    <property type="interactions" value="5"/>
</dbReference>
<dbReference type="PANTHER" id="PTHR12276:SF57">
    <property type="entry name" value="ENTH DOMAIN-CONTAINING PROTEIN 1"/>
    <property type="match status" value="1"/>
</dbReference>
<protein>
    <submittedName>
        <fullName evidence="3">ENTH domain containing 1</fullName>
    </submittedName>
</protein>
<feature type="compositionally biased region" description="Pro residues" evidence="1">
    <location>
        <begin position="678"/>
        <end position="692"/>
    </location>
</feature>
<dbReference type="GO" id="GO:0005768">
    <property type="term" value="C:endosome"/>
    <property type="evidence" value="ECO:0000318"/>
    <property type="project" value="GO_Central"/>
</dbReference>
<feature type="region of interest" description="Disordered" evidence="1">
    <location>
        <begin position="202"/>
        <end position="225"/>
    </location>
</feature>
<dbReference type="SMART" id="SM00273">
    <property type="entry name" value="ENTH"/>
    <property type="match status" value="1"/>
</dbReference>
<dbReference type="OMA" id="IMNMLWH"/>
<dbReference type="HOGENOM" id="CLU_463044_0_0_1"/>
<dbReference type="SUPFAM" id="SSF48464">
    <property type="entry name" value="ENTH/VHS domain"/>
    <property type="match status" value="1"/>
</dbReference>
<evidence type="ECO:0000259" key="2">
    <source>
        <dbReference type="PROSITE" id="PS50942"/>
    </source>
</evidence>
<dbReference type="GO" id="GO:0030276">
    <property type="term" value="F:clathrin binding"/>
    <property type="evidence" value="ECO:0000318"/>
    <property type="project" value="GO_Central"/>
</dbReference>
<dbReference type="Proteomes" id="UP000002280">
    <property type="component" value="Chromosome 8"/>
</dbReference>
<evidence type="ECO:0000313" key="3">
    <source>
        <dbReference type="Ensembl" id="ENSMODP00000011227.3"/>
    </source>
</evidence>
<feature type="domain" description="ENTH" evidence="2">
    <location>
        <begin position="55"/>
        <end position="187"/>
    </location>
</feature>
<sequence length="692" mass="76456">MISCFWGQQSRKPISCQELCRAAIQTTTPPSSTSSPFPCPSILVSSMALRRQVKNFVKNYSEAEVKVREATSNDPWGPSSSLMLDISDLTFNTVSLSEIMSMLWQRLNDHGKNWRHVYKSLTLMDYLIKNGSKKVIQLCREGFFNIQTLKDFHHIDEAGKDQGYYVREKSKQVIALLMDEQLLHKEREVACRTRRRTSYSMTFPKRLPGTSHSPLPGPPLASDISASENKHKPLKVSRLHLTKSASKTELRPEPSYCVHMPSRSAVSQEALPLKISVWKSAEDLMVFYDEEPKQLLPPPSPTMIPPTSSMTQECEEGCSLWDSDAVPVPLGKSPSLHTNLSLGKRLDSLGIDRLPLSNFAMENTMQQSLEHHSPQKNCDALETLQGLWPSGREEVVNANLRVSKSDPFFHRSQAFFRKSQASVETLYMSPSFKTIDTLKENINGKEYPKTTQSSSKQFSETNMTPLPNLSSNSIKMEGVDLNPFARHDSAISEGTSSSFSTFSVSSPDLVTPENSLHLLALPSGGRSLRPSSHGSSSSSALFKEMQVKVNRPFAPCLASSDEDESDTANLLNILPNSSRSVDDRTLAGARGNWVTFPAQNIQCLTSVSDPTSLVSKQLPEATGANTPILVLLGEIKNAIGRLHGDLSTVVRELRVINGHLVSLEAGNSQQETQQVNKPPLPGAPPDGHPSQF</sequence>
<dbReference type="STRING" id="13616.ENSMODP00000011227"/>
<feature type="region of interest" description="Disordered" evidence="1">
    <location>
        <begin position="664"/>
        <end position="692"/>
    </location>
</feature>
<keyword evidence="4" id="KW-1185">Reference proteome</keyword>
<reference evidence="3" key="3">
    <citation type="submission" date="2025-09" db="UniProtKB">
        <authorList>
            <consortium name="Ensembl"/>
        </authorList>
    </citation>
    <scope>IDENTIFICATION</scope>
</reference>
<reference evidence="3" key="2">
    <citation type="submission" date="2025-08" db="UniProtKB">
        <authorList>
            <consortium name="Ensembl"/>
        </authorList>
    </citation>
    <scope>IDENTIFICATION</scope>
</reference>
<dbReference type="FunFam" id="1.25.40.90:FF:000006">
    <property type="entry name" value="Clathrin interactor 1"/>
    <property type="match status" value="1"/>
</dbReference>
<proteinExistence type="predicted"/>
<dbReference type="Gene3D" id="1.25.40.90">
    <property type="match status" value="1"/>
</dbReference>
<dbReference type="AlphaFoldDB" id="F7BQ56"/>
<dbReference type="CDD" id="cd16990">
    <property type="entry name" value="ENTH_Epsin"/>
    <property type="match status" value="1"/>
</dbReference>
<feature type="compositionally biased region" description="Polar residues" evidence="1">
    <location>
        <begin position="665"/>
        <end position="676"/>
    </location>
</feature>
<dbReference type="PROSITE" id="PS50942">
    <property type="entry name" value="ENTH"/>
    <property type="match status" value="1"/>
</dbReference>
<gene>
    <name evidence="3" type="primary">ENTHD1</name>
</gene>
<dbReference type="GeneTree" id="ENSGT00940000161730"/>
<reference evidence="3 4" key="1">
    <citation type="journal article" date="2007" name="Nature">
        <title>Genome of the marsupial Monodelphis domestica reveals innovation in non-coding sequences.</title>
        <authorList>
            <person name="Mikkelsen T.S."/>
            <person name="Wakefield M.J."/>
            <person name="Aken B."/>
            <person name="Amemiya C.T."/>
            <person name="Chang J.L."/>
            <person name="Duke S."/>
            <person name="Garber M."/>
            <person name="Gentles A.J."/>
            <person name="Goodstadt L."/>
            <person name="Heger A."/>
            <person name="Jurka J."/>
            <person name="Kamal M."/>
            <person name="Mauceli E."/>
            <person name="Searle S.M."/>
            <person name="Sharpe T."/>
            <person name="Baker M.L."/>
            <person name="Batzer M.A."/>
            <person name="Benos P.V."/>
            <person name="Belov K."/>
            <person name="Clamp M."/>
            <person name="Cook A."/>
            <person name="Cuff J."/>
            <person name="Das R."/>
            <person name="Davidow L."/>
            <person name="Deakin J.E."/>
            <person name="Fazzari M.J."/>
            <person name="Glass J.L."/>
            <person name="Grabherr M."/>
            <person name="Greally J.M."/>
            <person name="Gu W."/>
            <person name="Hore T.A."/>
            <person name="Huttley G.A."/>
            <person name="Kleber M."/>
            <person name="Jirtle R.L."/>
            <person name="Koina E."/>
            <person name="Lee J.T."/>
            <person name="Mahony S."/>
            <person name="Marra M.A."/>
            <person name="Miller R.D."/>
            <person name="Nicholls R.D."/>
            <person name="Oda M."/>
            <person name="Papenfuss A.T."/>
            <person name="Parra Z.E."/>
            <person name="Pollock D.D."/>
            <person name="Ray D.A."/>
            <person name="Schein J.E."/>
            <person name="Speed T.P."/>
            <person name="Thompson K."/>
            <person name="VandeBerg J.L."/>
            <person name="Wade C.M."/>
            <person name="Walker J.A."/>
            <person name="Waters P.D."/>
            <person name="Webber C."/>
            <person name="Weidman J.R."/>
            <person name="Xie X."/>
            <person name="Zody M.C."/>
            <person name="Baldwin J."/>
            <person name="Abdouelleil A."/>
            <person name="Abdulkadir J."/>
            <person name="Abebe A."/>
            <person name="Abera B."/>
            <person name="Abreu J."/>
            <person name="Acer S.C."/>
            <person name="Aftuck L."/>
            <person name="Alexander A."/>
            <person name="An P."/>
            <person name="Anderson E."/>
            <person name="Anderson S."/>
            <person name="Arachi H."/>
            <person name="Azer M."/>
            <person name="Bachantsang P."/>
            <person name="Barry A."/>
            <person name="Bayul T."/>
            <person name="Berlin A."/>
            <person name="Bessette D."/>
            <person name="Bloom T."/>
            <person name="Bloom T."/>
            <person name="Boguslavskiy L."/>
            <person name="Bonnet C."/>
            <person name="Boukhgalter B."/>
            <person name="Bourzgui I."/>
            <person name="Brown A."/>
            <person name="Cahill P."/>
            <person name="Channer S."/>
            <person name="Cheshatsang Y."/>
            <person name="Chuda L."/>
            <person name="Citroen M."/>
            <person name="Collymore A."/>
            <person name="Cooke P."/>
            <person name="Costello M."/>
            <person name="D'Aco K."/>
            <person name="Daza R."/>
            <person name="De Haan G."/>
            <person name="DeGray S."/>
            <person name="DeMaso C."/>
            <person name="Dhargay N."/>
            <person name="Dooley K."/>
            <person name="Dooley E."/>
            <person name="Doricent M."/>
            <person name="Dorje P."/>
            <person name="Dorjee K."/>
            <person name="Dupes A."/>
            <person name="Elong R."/>
            <person name="Falk J."/>
            <person name="Farina A."/>
            <person name="Faro S."/>
            <person name="Ferguson D."/>
            <person name="Fisher S."/>
            <person name="Foley C.D."/>
            <person name="Franke A."/>
            <person name="Friedrich D."/>
            <person name="Gadbois L."/>
            <person name="Gearin G."/>
            <person name="Gearin C.R."/>
            <person name="Giannoukos G."/>
            <person name="Goode T."/>
            <person name="Graham J."/>
            <person name="Grandbois E."/>
            <person name="Grewal S."/>
            <person name="Gyaltsen K."/>
            <person name="Hafez N."/>
            <person name="Hagos B."/>
            <person name="Hall J."/>
            <person name="Henson C."/>
            <person name="Hollinger A."/>
            <person name="Honan T."/>
            <person name="Huard M.D."/>
            <person name="Hughes L."/>
            <person name="Hurhula B."/>
            <person name="Husby M.E."/>
            <person name="Kamat A."/>
            <person name="Kanga B."/>
            <person name="Kashin S."/>
            <person name="Khazanovich D."/>
            <person name="Kisner P."/>
            <person name="Lance K."/>
            <person name="Lara M."/>
            <person name="Lee W."/>
            <person name="Lennon N."/>
            <person name="Letendre F."/>
            <person name="LeVine R."/>
            <person name="Lipovsky A."/>
            <person name="Liu X."/>
            <person name="Liu J."/>
            <person name="Liu S."/>
            <person name="Lokyitsang T."/>
            <person name="Lokyitsang Y."/>
            <person name="Lubonja R."/>
            <person name="Lui A."/>
            <person name="MacDonald P."/>
            <person name="Magnisalis V."/>
            <person name="Maru K."/>
            <person name="Matthews C."/>
            <person name="McCusker W."/>
            <person name="McDonough S."/>
            <person name="Mehta T."/>
            <person name="Meldrim J."/>
            <person name="Meneus L."/>
            <person name="Mihai O."/>
            <person name="Mihalev A."/>
            <person name="Mihova T."/>
            <person name="Mittelman R."/>
            <person name="Mlenga V."/>
            <person name="Montmayeur A."/>
            <person name="Mulrain L."/>
            <person name="Navidi A."/>
            <person name="Naylor J."/>
            <person name="Negash T."/>
            <person name="Nguyen T."/>
            <person name="Nguyen N."/>
            <person name="Nicol R."/>
            <person name="Norbu C."/>
            <person name="Norbu N."/>
            <person name="Novod N."/>
            <person name="O'Neill B."/>
            <person name="Osman S."/>
            <person name="Markiewicz E."/>
            <person name="Oyono O.L."/>
            <person name="Patti C."/>
            <person name="Phunkhang P."/>
            <person name="Pierre F."/>
            <person name="Priest M."/>
            <person name="Raghuraman S."/>
            <person name="Rege F."/>
            <person name="Reyes R."/>
            <person name="Rise C."/>
            <person name="Rogov P."/>
            <person name="Ross K."/>
            <person name="Ryan E."/>
            <person name="Settipalli S."/>
            <person name="Shea T."/>
            <person name="Sherpa N."/>
            <person name="Shi L."/>
            <person name="Shih D."/>
            <person name="Sparrow T."/>
            <person name="Spaulding J."/>
            <person name="Stalker J."/>
            <person name="Stange-Thomann N."/>
            <person name="Stavropoulos S."/>
            <person name="Stone C."/>
            <person name="Strader C."/>
            <person name="Tesfaye S."/>
            <person name="Thomson T."/>
            <person name="Thoulutsang Y."/>
            <person name="Thoulutsang D."/>
            <person name="Topham K."/>
            <person name="Topping I."/>
            <person name="Tsamla T."/>
            <person name="Vassiliev H."/>
            <person name="Vo A."/>
            <person name="Wangchuk T."/>
            <person name="Wangdi T."/>
            <person name="Weiand M."/>
            <person name="Wilkinson J."/>
            <person name="Wilson A."/>
            <person name="Yadav S."/>
            <person name="Young G."/>
            <person name="Yu Q."/>
            <person name="Zembek L."/>
            <person name="Zhong D."/>
            <person name="Zimmer A."/>
            <person name="Zwirko Z."/>
            <person name="Jaffe D.B."/>
            <person name="Alvarez P."/>
            <person name="Brockman W."/>
            <person name="Butler J."/>
            <person name="Chin C."/>
            <person name="Gnerre S."/>
            <person name="MacCallum I."/>
            <person name="Graves J.A."/>
            <person name="Ponting C.P."/>
            <person name="Breen M."/>
            <person name="Samollow P.B."/>
            <person name="Lander E.S."/>
            <person name="Lindblad-Toh K."/>
        </authorList>
    </citation>
    <scope>NUCLEOTIDE SEQUENCE [LARGE SCALE GENOMIC DNA]</scope>
</reference>
<dbReference type="Bgee" id="ENSMODG00000009004">
    <property type="expression patterns" value="Expressed in spermatocyte and 4 other cell types or tissues"/>
</dbReference>
<dbReference type="GO" id="GO:0005886">
    <property type="term" value="C:plasma membrane"/>
    <property type="evidence" value="ECO:0000318"/>
    <property type="project" value="GO_Central"/>
</dbReference>
<dbReference type="OrthoDB" id="4033880at2759"/>
<evidence type="ECO:0000313" key="4">
    <source>
        <dbReference type="Proteomes" id="UP000002280"/>
    </source>
</evidence>
<dbReference type="GeneID" id="100011248"/>
<evidence type="ECO:0000256" key="1">
    <source>
        <dbReference type="SAM" id="MobiDB-lite"/>
    </source>
</evidence>
<dbReference type="InParanoid" id="F7BQ56"/>
<dbReference type="Pfam" id="PF01417">
    <property type="entry name" value="ENTH"/>
    <property type="match status" value="1"/>
</dbReference>
<dbReference type="Ensembl" id="ENSMODT00000011444.4">
    <property type="protein sequence ID" value="ENSMODP00000011227.3"/>
    <property type="gene ID" value="ENSMODG00000009004.4"/>
</dbReference>
<name>F7BQ56_MONDO</name>
<dbReference type="PANTHER" id="PTHR12276">
    <property type="entry name" value="EPSIN/ENT-RELATED"/>
    <property type="match status" value="1"/>
</dbReference>
<organism evidence="3 4">
    <name type="scientific">Monodelphis domestica</name>
    <name type="common">Gray short-tailed opossum</name>
    <dbReference type="NCBI Taxonomy" id="13616"/>
    <lineage>
        <taxon>Eukaryota</taxon>
        <taxon>Metazoa</taxon>
        <taxon>Chordata</taxon>
        <taxon>Craniata</taxon>
        <taxon>Vertebrata</taxon>
        <taxon>Euteleostomi</taxon>
        <taxon>Mammalia</taxon>
        <taxon>Metatheria</taxon>
        <taxon>Didelphimorphia</taxon>
        <taxon>Didelphidae</taxon>
        <taxon>Monodelphis</taxon>
    </lineage>
</organism>
<accession>F7BQ56</accession>